<name>A0A7V8T0X6_9BACT</name>
<comment type="caution">
    <text evidence="1">The sequence shown here is derived from an EMBL/GenBank/DDBJ whole genome shotgun (WGS) entry which is preliminary data.</text>
</comment>
<proteinExistence type="predicted"/>
<keyword evidence="2" id="KW-1185">Reference proteome</keyword>
<evidence type="ECO:0000313" key="1">
    <source>
        <dbReference type="EMBL" id="MBA0089147.1"/>
    </source>
</evidence>
<dbReference type="AlphaFoldDB" id="A0A7V8T0X6"/>
<reference evidence="1" key="1">
    <citation type="submission" date="2020-06" db="EMBL/GenBank/DDBJ databases">
        <title>Legume-microbial interactions unlock mineral nutrients during tropical forest succession.</title>
        <authorList>
            <person name="Epihov D.Z."/>
        </authorList>
    </citation>
    <scope>NUCLEOTIDE SEQUENCE [LARGE SCALE GENOMIC DNA]</scope>
    <source>
        <strain evidence="1">Pan2503</strain>
    </source>
</reference>
<dbReference type="EMBL" id="JACDQQ010002856">
    <property type="protein sequence ID" value="MBA0089147.1"/>
    <property type="molecule type" value="Genomic_DNA"/>
</dbReference>
<accession>A0A7V8T0X6</accession>
<organism evidence="1 2">
    <name type="scientific">Candidatus Acidiferrum panamense</name>
    <dbReference type="NCBI Taxonomy" id="2741543"/>
    <lineage>
        <taxon>Bacteria</taxon>
        <taxon>Pseudomonadati</taxon>
        <taxon>Acidobacteriota</taxon>
        <taxon>Terriglobia</taxon>
        <taxon>Candidatus Acidiferrales</taxon>
        <taxon>Candidatus Acidiferrum</taxon>
    </lineage>
</organism>
<evidence type="ECO:0000313" key="2">
    <source>
        <dbReference type="Proteomes" id="UP000567293"/>
    </source>
</evidence>
<gene>
    <name evidence="1" type="ORF">HRJ53_29505</name>
</gene>
<protein>
    <submittedName>
        <fullName evidence="1">Uncharacterized protein</fullName>
    </submittedName>
</protein>
<dbReference type="Proteomes" id="UP000567293">
    <property type="component" value="Unassembled WGS sequence"/>
</dbReference>
<sequence>MKGYPVDPERMRRYELVARELFALLDRATDGAIKPPNPQFGMALFIFSFGEHGELTYISNAQRPDMVKMLTEFIAANPPEMTWDEQHG</sequence>